<protein>
    <submittedName>
        <fullName evidence="1">Uncharacterized protein</fullName>
    </submittedName>
</protein>
<dbReference type="EMBL" id="AZLZ01001372">
    <property type="protein sequence ID" value="ETJ24667.1"/>
    <property type="molecule type" value="Genomic_DNA"/>
</dbReference>
<name>W1X2I8_ECOLX</name>
<accession>W1X2I8</accession>
<reference evidence="1 2" key="1">
    <citation type="submission" date="2013-12" db="EMBL/GenBank/DDBJ databases">
        <title>A Varibaculum cambriense genome reconstructed from a premature infant gut community with otherwise low bacterial novelty that shifts toward anaerobic metabolism during the third week of life.</title>
        <authorList>
            <person name="Brown C.T."/>
            <person name="Sharon I."/>
            <person name="Thomas B.C."/>
            <person name="Castelle C.J."/>
            <person name="Morowitz M.J."/>
            <person name="Banfield J.F."/>
        </authorList>
    </citation>
    <scope>NUCLEOTIDE SEQUENCE [LARGE SCALE GENOMIC DNA]</scope>
    <source>
        <strain evidence="2">DORA_A_5_14_21</strain>
    </source>
</reference>
<sequence length="99" mass="10985">MAGGVNHVRCHDKIVRLCLETLRLRLFFEIQLAILHKIIVGEFLLGATGEQRRDIGEMVLQCRNAVEFRQQPRGGAAGSAANFKNTQRLAGLTRLDNAA</sequence>
<dbReference type="Proteomes" id="UP000018853">
    <property type="component" value="Unassembled WGS sequence"/>
</dbReference>
<evidence type="ECO:0000313" key="1">
    <source>
        <dbReference type="EMBL" id="ETJ24667.1"/>
    </source>
</evidence>
<gene>
    <name evidence="1" type="ORF">Q609_ECAC01372G0006</name>
</gene>
<dbReference type="AlphaFoldDB" id="W1X2I8"/>
<proteinExistence type="predicted"/>
<comment type="caution">
    <text evidence="1">The sequence shown here is derived from an EMBL/GenBank/DDBJ whole genome shotgun (WGS) entry which is preliminary data.</text>
</comment>
<organism evidence="1 2">
    <name type="scientific">Escherichia coli DORA_A_5_14_21</name>
    <dbReference type="NCBI Taxonomy" id="1403943"/>
    <lineage>
        <taxon>Bacteria</taxon>
        <taxon>Pseudomonadati</taxon>
        <taxon>Pseudomonadota</taxon>
        <taxon>Gammaproteobacteria</taxon>
        <taxon>Enterobacterales</taxon>
        <taxon>Enterobacteriaceae</taxon>
        <taxon>Escherichia</taxon>
    </lineage>
</organism>
<evidence type="ECO:0000313" key="2">
    <source>
        <dbReference type="Proteomes" id="UP000018853"/>
    </source>
</evidence>